<dbReference type="Proteomes" id="UP000320184">
    <property type="component" value="Unassembled WGS sequence"/>
</dbReference>
<name>A0A538SRU2_UNCEI</name>
<reference evidence="8 9" key="1">
    <citation type="journal article" date="2019" name="Nat. Microbiol.">
        <title>Mediterranean grassland soil C-N compound turnover is dependent on rainfall and depth, and is mediated by genomically divergent microorganisms.</title>
        <authorList>
            <person name="Diamond S."/>
            <person name="Andeer P.F."/>
            <person name="Li Z."/>
            <person name="Crits-Christoph A."/>
            <person name="Burstein D."/>
            <person name="Anantharaman K."/>
            <person name="Lane K.R."/>
            <person name="Thomas B.C."/>
            <person name="Pan C."/>
            <person name="Northen T.R."/>
            <person name="Banfield J.F."/>
        </authorList>
    </citation>
    <scope>NUCLEOTIDE SEQUENCE [LARGE SCALE GENOMIC DNA]</scope>
    <source>
        <strain evidence="8">WS_3</strain>
    </source>
</reference>
<dbReference type="GO" id="GO:0048476">
    <property type="term" value="C:Holliday junction resolvase complex"/>
    <property type="evidence" value="ECO:0007669"/>
    <property type="project" value="UniProtKB-UniRule"/>
</dbReference>
<dbReference type="Gene3D" id="1.10.8.10">
    <property type="entry name" value="DNA helicase RuvA subunit, C-terminal domain"/>
    <property type="match status" value="1"/>
</dbReference>
<feature type="domain" description="Helix-hairpin-helix DNA-binding motif class 1" evidence="7">
    <location>
        <begin position="73"/>
        <end position="92"/>
    </location>
</feature>
<dbReference type="AlphaFoldDB" id="A0A538SRU2"/>
<organism evidence="8 9">
    <name type="scientific">Eiseniibacteriota bacterium</name>
    <dbReference type="NCBI Taxonomy" id="2212470"/>
    <lineage>
        <taxon>Bacteria</taxon>
        <taxon>Candidatus Eiseniibacteriota</taxon>
    </lineage>
</organism>
<evidence type="ECO:0000256" key="2">
    <source>
        <dbReference type="ARBA" id="ARBA00022763"/>
    </source>
</evidence>
<dbReference type="GO" id="GO:0000400">
    <property type="term" value="F:four-way junction DNA binding"/>
    <property type="evidence" value="ECO:0007669"/>
    <property type="project" value="UniProtKB-UniRule"/>
</dbReference>
<keyword evidence="4 6" id="KW-0233">DNA recombination</keyword>
<keyword evidence="2 6" id="KW-0227">DNA damage</keyword>
<keyword evidence="3 6" id="KW-0238">DNA-binding</keyword>
<feature type="region of interest" description="Domain III" evidence="6">
    <location>
        <begin position="140"/>
        <end position="207"/>
    </location>
</feature>
<dbReference type="SUPFAM" id="SSF46929">
    <property type="entry name" value="DNA helicase RuvA subunit, C-terminal domain"/>
    <property type="match status" value="1"/>
</dbReference>
<evidence type="ECO:0000256" key="6">
    <source>
        <dbReference type="HAMAP-Rule" id="MF_00031"/>
    </source>
</evidence>
<evidence type="ECO:0000313" key="8">
    <source>
        <dbReference type="EMBL" id="TMQ54098.1"/>
    </source>
</evidence>
<dbReference type="SUPFAM" id="SSF47781">
    <property type="entry name" value="RuvA domain 2-like"/>
    <property type="match status" value="1"/>
</dbReference>
<comment type="domain">
    <text evidence="6">Has three domains with a flexible linker between the domains II and III and assumes an 'L' shape. Domain III is highly mobile and contacts RuvB.</text>
</comment>
<dbReference type="GO" id="GO:0006310">
    <property type="term" value="P:DNA recombination"/>
    <property type="evidence" value="ECO:0007669"/>
    <property type="project" value="UniProtKB-UniRule"/>
</dbReference>
<dbReference type="InterPro" id="IPR003583">
    <property type="entry name" value="Hlx-hairpin-Hlx_DNA-bd_motif"/>
</dbReference>
<dbReference type="HAMAP" id="MF_00031">
    <property type="entry name" value="DNA_HJ_migration_RuvA"/>
    <property type="match status" value="1"/>
</dbReference>
<dbReference type="GO" id="GO:0005524">
    <property type="term" value="F:ATP binding"/>
    <property type="evidence" value="ECO:0007669"/>
    <property type="project" value="InterPro"/>
</dbReference>
<feature type="domain" description="Helix-hairpin-helix DNA-binding motif class 1" evidence="7">
    <location>
        <begin position="108"/>
        <end position="127"/>
    </location>
</feature>
<evidence type="ECO:0000259" key="7">
    <source>
        <dbReference type="SMART" id="SM00278"/>
    </source>
</evidence>
<dbReference type="GO" id="GO:0009379">
    <property type="term" value="C:Holliday junction helicase complex"/>
    <property type="evidence" value="ECO:0007669"/>
    <property type="project" value="InterPro"/>
</dbReference>
<dbReference type="Gene3D" id="1.10.150.20">
    <property type="entry name" value="5' to 3' exonuclease, C-terminal subdomain"/>
    <property type="match status" value="1"/>
</dbReference>
<comment type="function">
    <text evidence="6">The RuvA-RuvB-RuvC complex processes Holliday junction (HJ) DNA during genetic recombination and DNA repair, while the RuvA-RuvB complex plays an important role in the rescue of blocked DNA replication forks via replication fork reversal (RFR). RuvA specifically binds to HJ cruciform DNA, conferring on it an open structure. The RuvB hexamer acts as an ATP-dependent pump, pulling dsDNA into and through the RuvAB complex. HJ branch migration allows RuvC to scan DNA until it finds its consensus sequence, where it cleaves and resolves the cruciform DNA.</text>
</comment>
<dbReference type="Gene3D" id="2.40.50.140">
    <property type="entry name" value="Nucleic acid-binding proteins"/>
    <property type="match status" value="1"/>
</dbReference>
<feature type="region of interest" description="Domain I" evidence="6">
    <location>
        <begin position="1"/>
        <end position="64"/>
    </location>
</feature>
<dbReference type="Pfam" id="PF01330">
    <property type="entry name" value="RuvA_N"/>
    <property type="match status" value="1"/>
</dbReference>
<comment type="caution">
    <text evidence="8">The sequence shown here is derived from an EMBL/GenBank/DDBJ whole genome shotgun (WGS) entry which is preliminary data.</text>
</comment>
<evidence type="ECO:0000256" key="4">
    <source>
        <dbReference type="ARBA" id="ARBA00023172"/>
    </source>
</evidence>
<comment type="subunit">
    <text evidence="6">Homotetramer. Forms an RuvA(8)-RuvB(12)-Holliday junction (HJ) complex. HJ DNA is sandwiched between 2 RuvA tetramers; dsDNA enters through RuvA and exits via RuvB. An RuvB hexamer assembles on each DNA strand where it exits the tetramer. Each RuvB hexamer is contacted by two RuvA subunits (via domain III) on 2 adjacent RuvB subunits; this complex drives branch migration. In the full resolvosome a probable DNA-RuvA(4)-RuvB(12)-RuvC(2) complex forms which resolves the HJ.</text>
</comment>
<sequence>MIASLRGTLVEKGPGSCVIEAAGVGYLVSVSSHTAEELPRAGEPVFLRTRQVVREDAVTLFGFADPEELRLFDLLIAVSGVGPKLALALLSGLKPHALARAIRGEEIGALVAVPGIGRKTAERLVVDLRDKLEAPFPGAREQGVLPRSERFEDAVAALTGLGYTATQAKDAVRRAAEDAEDLPLEELVRRALALLGKSATHLAGRAR</sequence>
<dbReference type="InterPro" id="IPR010994">
    <property type="entry name" value="RuvA_2-like"/>
</dbReference>
<proteinExistence type="inferred from homology"/>
<dbReference type="InterPro" id="IPR000085">
    <property type="entry name" value="RuvA"/>
</dbReference>
<accession>A0A538SRU2</accession>
<evidence type="ECO:0000313" key="9">
    <source>
        <dbReference type="Proteomes" id="UP000320184"/>
    </source>
</evidence>
<comment type="subcellular location">
    <subcellularLocation>
        <location evidence="6">Cytoplasm</location>
    </subcellularLocation>
</comment>
<comment type="similarity">
    <text evidence="6">Belongs to the RuvA family.</text>
</comment>
<dbReference type="SMART" id="SM00278">
    <property type="entry name" value="HhH1"/>
    <property type="match status" value="2"/>
</dbReference>
<dbReference type="InterPro" id="IPR036267">
    <property type="entry name" value="RuvA_C_sf"/>
</dbReference>
<comment type="caution">
    <text evidence="6">Lacks conserved residue(s) required for the propagation of feature annotation.</text>
</comment>
<dbReference type="EMBL" id="VBOT01000003">
    <property type="protein sequence ID" value="TMQ54098.1"/>
    <property type="molecule type" value="Genomic_DNA"/>
</dbReference>
<dbReference type="Pfam" id="PF07499">
    <property type="entry name" value="RuvA_C"/>
    <property type="match status" value="1"/>
</dbReference>
<evidence type="ECO:0000256" key="5">
    <source>
        <dbReference type="ARBA" id="ARBA00023204"/>
    </source>
</evidence>
<evidence type="ECO:0000256" key="1">
    <source>
        <dbReference type="ARBA" id="ARBA00022490"/>
    </source>
</evidence>
<evidence type="ECO:0000256" key="3">
    <source>
        <dbReference type="ARBA" id="ARBA00023125"/>
    </source>
</evidence>
<dbReference type="CDD" id="cd14332">
    <property type="entry name" value="UBA_RuvA_C"/>
    <property type="match status" value="1"/>
</dbReference>
<gene>
    <name evidence="6 8" type="primary">ruvA</name>
    <name evidence="8" type="ORF">E6K73_00360</name>
</gene>
<dbReference type="GO" id="GO:0006281">
    <property type="term" value="P:DNA repair"/>
    <property type="evidence" value="ECO:0007669"/>
    <property type="project" value="UniProtKB-UniRule"/>
</dbReference>
<dbReference type="GO" id="GO:0005737">
    <property type="term" value="C:cytoplasm"/>
    <property type="evidence" value="ECO:0007669"/>
    <property type="project" value="UniProtKB-SubCell"/>
</dbReference>
<keyword evidence="1 6" id="KW-0963">Cytoplasm</keyword>
<dbReference type="SUPFAM" id="SSF50249">
    <property type="entry name" value="Nucleic acid-binding proteins"/>
    <property type="match status" value="1"/>
</dbReference>
<dbReference type="Pfam" id="PF14520">
    <property type="entry name" value="HHH_5"/>
    <property type="match status" value="1"/>
</dbReference>
<dbReference type="InterPro" id="IPR012340">
    <property type="entry name" value="NA-bd_OB-fold"/>
</dbReference>
<protein>
    <recommendedName>
        <fullName evidence="6">Holliday junction branch migration complex subunit RuvA</fullName>
    </recommendedName>
</protein>
<keyword evidence="5 6" id="KW-0234">DNA repair</keyword>
<dbReference type="GO" id="GO:0009378">
    <property type="term" value="F:four-way junction helicase activity"/>
    <property type="evidence" value="ECO:0007669"/>
    <property type="project" value="InterPro"/>
</dbReference>
<dbReference type="NCBIfam" id="TIGR00084">
    <property type="entry name" value="ruvA"/>
    <property type="match status" value="1"/>
</dbReference>
<dbReference type="InterPro" id="IPR013849">
    <property type="entry name" value="DNA_helicase_Holl-junc_RuvA_I"/>
</dbReference>
<dbReference type="InterPro" id="IPR011114">
    <property type="entry name" value="RuvA_C"/>
</dbReference>